<evidence type="ECO:0000259" key="3">
    <source>
        <dbReference type="PROSITE" id="PS51931"/>
    </source>
</evidence>
<evidence type="ECO:0000256" key="1">
    <source>
        <dbReference type="ARBA" id="ARBA00024322"/>
    </source>
</evidence>
<comment type="caution">
    <text evidence="4">The sequence shown here is derived from an EMBL/GenBank/DDBJ whole genome shotgun (WGS) entry which is preliminary data.</text>
</comment>
<accession>A0ABW2I014</accession>
<dbReference type="RefSeq" id="WP_378973795.1">
    <property type="nucleotide sequence ID" value="NZ_JBHTBJ010000025.1"/>
</dbReference>
<dbReference type="Proteomes" id="UP001596548">
    <property type="component" value="Unassembled WGS sequence"/>
</dbReference>
<dbReference type="Pfam" id="PF00936">
    <property type="entry name" value="BMC"/>
    <property type="match status" value="1"/>
</dbReference>
<keyword evidence="2" id="KW-1283">Bacterial microcompartment</keyword>
<dbReference type="CDD" id="cd07052">
    <property type="entry name" value="BMC_like_1_repeat2"/>
    <property type="match status" value="1"/>
</dbReference>
<dbReference type="InterPro" id="IPR000249">
    <property type="entry name" value="BMC_dom"/>
</dbReference>
<name>A0ABW2I014_9ACTN</name>
<feature type="domain" description="BMC circularly permuted" evidence="3">
    <location>
        <begin position="3"/>
        <end position="105"/>
    </location>
</feature>
<dbReference type="SUPFAM" id="SSF143414">
    <property type="entry name" value="CcmK-like"/>
    <property type="match status" value="1"/>
</dbReference>
<reference evidence="5" key="1">
    <citation type="journal article" date="2019" name="Int. J. Syst. Evol. Microbiol.">
        <title>The Global Catalogue of Microorganisms (GCM) 10K type strain sequencing project: providing services to taxonomists for standard genome sequencing and annotation.</title>
        <authorList>
            <consortium name="The Broad Institute Genomics Platform"/>
            <consortium name="The Broad Institute Genome Sequencing Center for Infectious Disease"/>
            <person name="Wu L."/>
            <person name="Ma J."/>
        </authorList>
    </citation>
    <scope>NUCLEOTIDE SEQUENCE [LARGE SCALE GENOMIC DNA]</scope>
    <source>
        <strain evidence="5">XZYJT-10</strain>
    </source>
</reference>
<dbReference type="EMBL" id="JBHTBJ010000025">
    <property type="protein sequence ID" value="MFC7277772.1"/>
    <property type="molecule type" value="Genomic_DNA"/>
</dbReference>
<organism evidence="4 5">
    <name type="scientific">Paractinoplanes rhizophilus</name>
    <dbReference type="NCBI Taxonomy" id="1416877"/>
    <lineage>
        <taxon>Bacteria</taxon>
        <taxon>Bacillati</taxon>
        <taxon>Actinomycetota</taxon>
        <taxon>Actinomycetes</taxon>
        <taxon>Micromonosporales</taxon>
        <taxon>Micromonosporaceae</taxon>
        <taxon>Paractinoplanes</taxon>
    </lineage>
</organism>
<dbReference type="InterPro" id="IPR037233">
    <property type="entry name" value="CcmK-like_sf"/>
</dbReference>
<evidence type="ECO:0000313" key="4">
    <source>
        <dbReference type="EMBL" id="MFC7277772.1"/>
    </source>
</evidence>
<sequence>MTDIRAYVFIDQAQPQFAAYIGTVTSGDLLTKGMSALYVEVAPGNEVFRLVDVALKSSDVRLGAQIVEREFGTIEVHSFDPSAVRMAGETILGHLGKSPADAQAPEITSTERISNVHAYQAQLLNRSRRGSMVVPGDSLAVIECAPAAYVNLAANEAEKAASVTLVNCASVGRYGRLWVSGRESDVEAAQAAAVAALRRRPGER</sequence>
<feature type="domain" description="BMC circularly permuted" evidence="3">
    <location>
        <begin position="106"/>
        <end position="204"/>
    </location>
</feature>
<keyword evidence="5" id="KW-1185">Reference proteome</keyword>
<evidence type="ECO:0000256" key="2">
    <source>
        <dbReference type="ARBA" id="ARBA00024446"/>
    </source>
</evidence>
<comment type="subcellular location">
    <subcellularLocation>
        <location evidence="1">Bacterial microcompartment</location>
    </subcellularLocation>
</comment>
<gene>
    <name evidence="4" type="ORF">ACFQS1_27610</name>
</gene>
<dbReference type="Gene3D" id="3.30.70.1710">
    <property type="match status" value="2"/>
</dbReference>
<dbReference type="SMART" id="SM00877">
    <property type="entry name" value="BMC"/>
    <property type="match status" value="1"/>
</dbReference>
<dbReference type="InterPro" id="IPR044870">
    <property type="entry name" value="BMC_CP"/>
</dbReference>
<dbReference type="CDD" id="cd07051">
    <property type="entry name" value="BMC_like_1_repeat1"/>
    <property type="match status" value="1"/>
</dbReference>
<evidence type="ECO:0000313" key="5">
    <source>
        <dbReference type="Proteomes" id="UP001596548"/>
    </source>
</evidence>
<protein>
    <submittedName>
        <fullName evidence="4">BMC domain-containing protein</fullName>
    </submittedName>
</protein>
<dbReference type="PROSITE" id="PS51931">
    <property type="entry name" value="BMC_CP"/>
    <property type="match status" value="2"/>
</dbReference>
<proteinExistence type="predicted"/>